<dbReference type="EMBL" id="LGTL01000021">
    <property type="protein sequence ID" value="KPA76214.1"/>
    <property type="molecule type" value="Genomic_DNA"/>
</dbReference>
<reference evidence="2 3" key="1">
    <citation type="submission" date="2015-07" db="EMBL/GenBank/DDBJ databases">
        <title>High-quality genome of monoxenous trypanosomatid Leptomonas pyrrhocoris.</title>
        <authorList>
            <person name="Flegontov P."/>
            <person name="Butenko A."/>
            <person name="Firsov S."/>
            <person name="Vlcek C."/>
            <person name="Logacheva M.D."/>
            <person name="Field M."/>
            <person name="Filatov D."/>
            <person name="Flegontova O."/>
            <person name="Gerasimov E."/>
            <person name="Jackson A.P."/>
            <person name="Kelly S."/>
            <person name="Opperdoes F."/>
            <person name="O'Reilly A."/>
            <person name="Votypka J."/>
            <person name="Yurchenko V."/>
            <person name="Lukes J."/>
        </authorList>
    </citation>
    <scope>NUCLEOTIDE SEQUENCE [LARGE SCALE GENOMIC DNA]</scope>
    <source>
        <strain evidence="2">H10</strain>
    </source>
</reference>
<proteinExistence type="predicted"/>
<accession>A0A0M9FUD6</accession>
<evidence type="ECO:0000259" key="1">
    <source>
        <dbReference type="Pfam" id="PF03724"/>
    </source>
</evidence>
<dbReference type="AlphaFoldDB" id="A0A0M9FUD6"/>
<dbReference type="RefSeq" id="XP_015654652.1">
    <property type="nucleotide sequence ID" value="XM_015806781.1"/>
</dbReference>
<dbReference type="Proteomes" id="UP000037923">
    <property type="component" value="Unassembled WGS sequence"/>
</dbReference>
<dbReference type="VEuPathDB" id="TriTrypDB:LpyrH10_21_0980"/>
<comment type="caution">
    <text evidence="2">The sequence shown here is derived from an EMBL/GenBank/DDBJ whole genome shotgun (WGS) entry which is preliminary data.</text>
</comment>
<dbReference type="InterPro" id="IPR038670">
    <property type="entry name" value="HslJ-like_sf"/>
</dbReference>
<sequence>MKMSILFDKYNVEEFDSAPFTEHATVVFTKGEIGMMGLHAKVANVMSGDLHDQNHVLKGLVISTMMYGTETQMELERALSHGCDSGMAYKLRGGKVTLTTDSHTIVLTPQ</sequence>
<dbReference type="OrthoDB" id="258733at2759"/>
<protein>
    <recommendedName>
        <fullName evidence="1">DUF306 domain-containing protein</fullName>
    </recommendedName>
</protein>
<dbReference type="EMBL" id="LGTL01000021">
    <property type="protein sequence ID" value="KPA76213.1"/>
    <property type="molecule type" value="Genomic_DNA"/>
</dbReference>
<evidence type="ECO:0000313" key="3">
    <source>
        <dbReference type="Proteomes" id="UP000037923"/>
    </source>
</evidence>
<dbReference type="Pfam" id="PF03724">
    <property type="entry name" value="META"/>
    <property type="match status" value="1"/>
</dbReference>
<organism evidence="2 3">
    <name type="scientific">Leptomonas pyrrhocoris</name>
    <name type="common">Firebug parasite</name>
    <dbReference type="NCBI Taxonomy" id="157538"/>
    <lineage>
        <taxon>Eukaryota</taxon>
        <taxon>Discoba</taxon>
        <taxon>Euglenozoa</taxon>
        <taxon>Kinetoplastea</taxon>
        <taxon>Metakinetoplastina</taxon>
        <taxon>Trypanosomatida</taxon>
        <taxon>Trypanosomatidae</taxon>
        <taxon>Leishmaniinae</taxon>
        <taxon>Leptomonas</taxon>
    </lineage>
</organism>
<dbReference type="GeneID" id="26908247"/>
<gene>
    <name evidence="2" type="ORF">ABB37_07962</name>
</gene>
<dbReference type="Gene3D" id="2.40.128.270">
    <property type="match status" value="1"/>
</dbReference>
<dbReference type="InterPro" id="IPR005184">
    <property type="entry name" value="DUF306_Meta_HslJ"/>
</dbReference>
<evidence type="ECO:0000313" key="2">
    <source>
        <dbReference type="EMBL" id="KPA76213.1"/>
    </source>
</evidence>
<feature type="domain" description="DUF306" evidence="1">
    <location>
        <begin position="9"/>
        <end position="106"/>
    </location>
</feature>
<name>A0A0M9FUD6_LEPPY</name>
<keyword evidence="3" id="KW-1185">Reference proteome</keyword>
<dbReference type="RefSeq" id="XP_015654653.1">
    <property type="nucleotide sequence ID" value="XM_015806782.1"/>
</dbReference>